<gene>
    <name evidence="2" type="ORF">AFUS01_LOCUS30934</name>
</gene>
<organism evidence="2 3">
    <name type="scientific">Allacma fusca</name>
    <dbReference type="NCBI Taxonomy" id="39272"/>
    <lineage>
        <taxon>Eukaryota</taxon>
        <taxon>Metazoa</taxon>
        <taxon>Ecdysozoa</taxon>
        <taxon>Arthropoda</taxon>
        <taxon>Hexapoda</taxon>
        <taxon>Collembola</taxon>
        <taxon>Symphypleona</taxon>
        <taxon>Sminthuridae</taxon>
        <taxon>Allacma</taxon>
    </lineage>
</organism>
<reference evidence="2" key="1">
    <citation type="submission" date="2021-06" db="EMBL/GenBank/DDBJ databases">
        <authorList>
            <person name="Hodson N. C."/>
            <person name="Mongue J. A."/>
            <person name="Jaron S. K."/>
        </authorList>
    </citation>
    <scope>NUCLEOTIDE SEQUENCE</scope>
</reference>
<keyword evidence="3" id="KW-1185">Reference proteome</keyword>
<dbReference type="PANTHER" id="PTHR30543">
    <property type="entry name" value="CHROMATE REDUCTASE"/>
    <property type="match status" value="1"/>
</dbReference>
<dbReference type="OrthoDB" id="68575at2759"/>
<evidence type="ECO:0000313" key="2">
    <source>
        <dbReference type="EMBL" id="CAG7820547.1"/>
    </source>
</evidence>
<dbReference type="InterPro" id="IPR050712">
    <property type="entry name" value="NAD(P)H-dep_reductase"/>
</dbReference>
<dbReference type="PANTHER" id="PTHR30543:SF21">
    <property type="entry name" value="NAD(P)H-DEPENDENT FMN REDUCTASE LOT6"/>
    <property type="match status" value="1"/>
</dbReference>
<dbReference type="Proteomes" id="UP000708208">
    <property type="component" value="Unassembled WGS sequence"/>
</dbReference>
<dbReference type="InterPro" id="IPR005025">
    <property type="entry name" value="FMN_Rdtase-like_dom"/>
</dbReference>
<name>A0A8J2KVH3_9HEXA</name>
<dbReference type="GO" id="GO:0005829">
    <property type="term" value="C:cytosol"/>
    <property type="evidence" value="ECO:0007669"/>
    <property type="project" value="TreeGrafter"/>
</dbReference>
<dbReference type="AlphaFoldDB" id="A0A8J2KVH3"/>
<protein>
    <recommendedName>
        <fullName evidence="1">NADPH-dependent FMN reductase-like domain-containing protein</fullName>
    </recommendedName>
</protein>
<dbReference type="GO" id="GO:0016491">
    <property type="term" value="F:oxidoreductase activity"/>
    <property type="evidence" value="ECO:0007669"/>
    <property type="project" value="InterPro"/>
</dbReference>
<comment type="caution">
    <text evidence="2">The sequence shown here is derived from an EMBL/GenBank/DDBJ whole genome shotgun (WGS) entry which is preliminary data.</text>
</comment>
<dbReference type="EMBL" id="CAJVCH010481942">
    <property type="protein sequence ID" value="CAG7820547.1"/>
    <property type="molecule type" value="Genomic_DNA"/>
</dbReference>
<sequence length="206" mass="22925">MATPNKLKIVVFYGSTRTGRLVERVGAFVKKVLVDKGLEPLIFDPEEMNFEMLKCALHFYPNRDDAPQWLKDADAVIRDADGFLVVSTEYNSSIPPALSNMLDHFPPASFRHRPVGILTYAKGYWGGIRAGVVLKPFLSDFGLVTIPANCPIPTAGEVFDAAGNCKEERIAKRVERLVNELRWYSAALKSYRSIETLPPPPMNALA</sequence>
<proteinExistence type="predicted"/>
<evidence type="ECO:0000313" key="3">
    <source>
        <dbReference type="Proteomes" id="UP000708208"/>
    </source>
</evidence>
<accession>A0A8J2KVH3</accession>
<feature type="domain" description="NADPH-dependent FMN reductase-like" evidence="1">
    <location>
        <begin position="8"/>
        <end position="149"/>
    </location>
</feature>
<dbReference type="GO" id="GO:0010181">
    <property type="term" value="F:FMN binding"/>
    <property type="evidence" value="ECO:0007669"/>
    <property type="project" value="TreeGrafter"/>
</dbReference>
<evidence type="ECO:0000259" key="1">
    <source>
        <dbReference type="Pfam" id="PF03358"/>
    </source>
</evidence>
<dbReference type="Pfam" id="PF03358">
    <property type="entry name" value="FMN_red"/>
    <property type="match status" value="1"/>
</dbReference>